<reference evidence="2" key="1">
    <citation type="submission" date="2021-10" db="EMBL/GenBank/DDBJ databases">
        <title>Genome Sequence of The Candidatus Hydrogeosomobacter endosymbioticus, an Intracellular Bacterial Symbiont of the Anaerobic Ciliate GW7.</title>
        <authorList>
            <person name="Shiohama Y."/>
            <person name="Shinzato N."/>
        </authorList>
    </citation>
    <scope>NUCLEOTIDE SEQUENCE [LARGE SCALE GENOMIC DNA]</scope>
    <source>
        <strain evidence="2">200920</strain>
    </source>
</reference>
<gene>
    <name evidence="2" type="ORF">HYD_1400</name>
</gene>
<accession>A0ABN6L2C5</accession>
<feature type="region of interest" description="Disordered" evidence="1">
    <location>
        <begin position="27"/>
        <end position="47"/>
    </location>
</feature>
<evidence type="ECO:0000313" key="2">
    <source>
        <dbReference type="EMBL" id="BDB96007.1"/>
    </source>
</evidence>
<protein>
    <submittedName>
        <fullName evidence="2">Uncharacterized protein</fullName>
    </submittedName>
</protein>
<organism evidence="2 3">
    <name type="scientific">Candidatus Hydrogenosomobacter endosymbioticus</name>
    <dbReference type="NCBI Taxonomy" id="2558174"/>
    <lineage>
        <taxon>Bacteria</taxon>
        <taxon>Pseudomonadati</taxon>
        <taxon>Pseudomonadota</taxon>
        <taxon>Alphaproteobacteria</taxon>
        <taxon>Holosporales</taxon>
        <taxon>Holosporaceae</taxon>
        <taxon>Candidatus Hydrogenosomobacter</taxon>
    </lineage>
</organism>
<dbReference type="RefSeq" id="WP_236865328.1">
    <property type="nucleotide sequence ID" value="NZ_AP025225.1"/>
</dbReference>
<dbReference type="EMBL" id="AP025225">
    <property type="protein sequence ID" value="BDB96007.1"/>
    <property type="molecule type" value="Genomic_DNA"/>
</dbReference>
<proteinExistence type="predicted"/>
<dbReference type="Proteomes" id="UP001320209">
    <property type="component" value="Chromosome"/>
</dbReference>
<keyword evidence="3" id="KW-1185">Reference proteome</keyword>
<evidence type="ECO:0000313" key="3">
    <source>
        <dbReference type="Proteomes" id="UP001320209"/>
    </source>
</evidence>
<sequence length="434" mass="50740">MKKSFNFLTCFIFCIVFFSSEESFAGKKKHGLSNKEKKEKREKKEKKKEWEECNKQTKFPMVIQWEKYIAQVEEIKNSNEADLQLEKQKLEIAINEKFKCDDEQREMLAEKWKQYVELLRGFDGTRKEKQELEDIFNTQMEELLKGSMAEEKQEHEEFLESLKLLRDLSSNDYKLENNQTNSQSKNQTGNQIYMNAYNHLYMNNGQEEEKQQTQSVGDTLSDEEQKKQACKFVISLFLGNSDILLQQSVVNSTKLGLMGEKYSNIIKEVGRLYTNMDFLLDLIKKVGSEMADDYVKNTGKEDEKSFKMRAAINSFDRIFTTDVKGCKFPRTTEAILDVCEKIVFKNTDGAASVLNDLKKEDFLSYLEAVSILSKENKLGNLESVFKQERASFVIQCIEELSNEIVDSEFQKEEPRASSKELKRVMYEIMEKKYM</sequence>
<evidence type="ECO:0000256" key="1">
    <source>
        <dbReference type="SAM" id="MobiDB-lite"/>
    </source>
</evidence>
<name>A0ABN6L2C5_9PROT</name>